<accession>A0A1J6JCT1</accession>
<dbReference type="PANTHER" id="PTHR31928:SF19">
    <property type="match status" value="1"/>
</dbReference>
<dbReference type="AlphaFoldDB" id="A0A1J6JCT1"/>
<dbReference type="STRING" id="49451.A0A1J6JCT1"/>
<dbReference type="InterPro" id="IPR048297">
    <property type="entry name" value="DUF936_dom_pln"/>
</dbReference>
<proteinExistence type="predicted"/>
<comment type="caution">
    <text evidence="4">The sequence shown here is derived from an EMBL/GenBank/DDBJ whole genome shotgun (WGS) entry which is preliminary data.</text>
</comment>
<protein>
    <submittedName>
        <fullName evidence="4">Uncharacterized protein</fullName>
    </submittedName>
</protein>
<reference evidence="4" key="1">
    <citation type="submission" date="2016-11" db="EMBL/GenBank/DDBJ databases">
        <title>The genome of Nicotiana attenuata.</title>
        <authorList>
            <person name="Xu S."/>
            <person name="Brockmoeller T."/>
            <person name="Gaquerel E."/>
            <person name="Navarro A."/>
            <person name="Kuhl H."/>
            <person name="Gase K."/>
            <person name="Ling Z."/>
            <person name="Zhou W."/>
            <person name="Kreitzer C."/>
            <person name="Stanke M."/>
            <person name="Tang H."/>
            <person name="Lyons E."/>
            <person name="Pandey P."/>
            <person name="Pandey S.P."/>
            <person name="Timmermann B."/>
            <person name="Baldwin I.T."/>
        </authorList>
    </citation>
    <scope>NUCLEOTIDE SEQUENCE [LARGE SCALE GENOMIC DNA]</scope>
    <source>
        <strain evidence="4">UT</strain>
    </source>
</reference>
<dbReference type="EMBL" id="MJEQ01037183">
    <property type="protein sequence ID" value="OIT08595.1"/>
    <property type="molecule type" value="Genomic_DNA"/>
</dbReference>
<dbReference type="Pfam" id="PF21647">
    <property type="entry name" value="DUF6857"/>
    <property type="match status" value="1"/>
</dbReference>
<dbReference type="Proteomes" id="UP000187609">
    <property type="component" value="Unassembled WGS sequence"/>
</dbReference>
<feature type="domain" description="DUF936" evidence="2">
    <location>
        <begin position="34"/>
        <end position="151"/>
    </location>
</feature>
<gene>
    <name evidence="4" type="ORF">A4A49_18401</name>
</gene>
<sequence length="686" mass="76228">MCKGKHPLLLICILIISKKKKKIVIPPDKIMASLKSGVLVKLLEDMKTGNENATLEDRNKPALLQIRSIIPVLEEGNLLPNRGFYLKISDASHAIYVTLSQDQNELILGNRLKLGQYIYVYKLEDAQPFPLLKDLTPLPGRRPCDGTPEDIGSVPNFEKIHDSSNSDFIVEKGVISEEKIMEISTNLRRLSLESSDVEEVRKKSDVLEGSTKKGKFRSLSASKTRPGDKRSDVERRNSDVLGLVSRGWRMSVDNDSDTDSTVSSVSSSTWNSKRKSWNELKNLGAEEIFDSSVVKHNIRPPRCRSATVSPVRSVKYDSSDDNSSSISRRRLVGSAKKIVKSSTKSKNSMSKVNSEQAFHPIKGLVYDRQGAESGISWDSLPSSLVNLGKEVVKQRDIALFAAADALQEACAAERLLNSLSKFSELRLPEEDDLQPHVDTFLDLQDDMAQTRLIMKLLTNISPIRTGETDSSSTISDNEALTIAAQRKKNAAAWIKSAVALDLSPCSTSLNQISNSMTVANTLKKSSTSSHSTKQKGASIIRTDNINTDDISFVLTSNSDAHSEWTSGSTIPAATRLAASLQDECRKKFLCYIEKYINELERKMYLMVSDNQVAAMMYKVKRVNDWLDMIINKEGNPQKDASKEGSNLDETEIEACNRVRNKIYGILLKNVERTAMAFESSNATLHR</sequence>
<evidence type="ECO:0000259" key="2">
    <source>
        <dbReference type="Pfam" id="PF06075"/>
    </source>
</evidence>
<feature type="region of interest" description="Disordered" evidence="1">
    <location>
        <begin position="304"/>
        <end position="327"/>
    </location>
</feature>
<name>A0A1J6JCT1_NICAT</name>
<feature type="region of interest" description="Disordered" evidence="1">
    <location>
        <begin position="211"/>
        <end position="236"/>
    </location>
</feature>
<organism evidence="4 5">
    <name type="scientific">Nicotiana attenuata</name>
    <name type="common">Coyote tobacco</name>
    <dbReference type="NCBI Taxonomy" id="49451"/>
    <lineage>
        <taxon>Eukaryota</taxon>
        <taxon>Viridiplantae</taxon>
        <taxon>Streptophyta</taxon>
        <taxon>Embryophyta</taxon>
        <taxon>Tracheophyta</taxon>
        <taxon>Spermatophyta</taxon>
        <taxon>Magnoliopsida</taxon>
        <taxon>eudicotyledons</taxon>
        <taxon>Gunneridae</taxon>
        <taxon>Pentapetalae</taxon>
        <taxon>asterids</taxon>
        <taxon>lamiids</taxon>
        <taxon>Solanales</taxon>
        <taxon>Solanaceae</taxon>
        <taxon>Nicotianoideae</taxon>
        <taxon>Nicotianeae</taxon>
        <taxon>Nicotiana</taxon>
    </lineage>
</organism>
<dbReference type="InterPro" id="IPR049172">
    <property type="entry name" value="DUF6857_pln"/>
</dbReference>
<evidence type="ECO:0000259" key="3">
    <source>
        <dbReference type="Pfam" id="PF21647"/>
    </source>
</evidence>
<dbReference type="InterPro" id="IPR010341">
    <property type="entry name" value="DUF936_pln"/>
</dbReference>
<feature type="compositionally biased region" description="Basic and acidic residues" evidence="1">
    <location>
        <begin position="225"/>
        <end position="236"/>
    </location>
</feature>
<dbReference type="Gramene" id="OIT08595">
    <property type="protein sequence ID" value="OIT08595"/>
    <property type="gene ID" value="A4A49_18401"/>
</dbReference>
<evidence type="ECO:0000313" key="4">
    <source>
        <dbReference type="EMBL" id="OIT08595.1"/>
    </source>
</evidence>
<dbReference type="Pfam" id="PF06075">
    <property type="entry name" value="DUF936"/>
    <property type="match status" value="1"/>
</dbReference>
<dbReference type="OMA" id="WHASGRI"/>
<keyword evidence="5" id="KW-1185">Reference proteome</keyword>
<feature type="domain" description="DUF6857" evidence="3">
    <location>
        <begin position="366"/>
        <end position="676"/>
    </location>
</feature>
<evidence type="ECO:0000256" key="1">
    <source>
        <dbReference type="SAM" id="MobiDB-lite"/>
    </source>
</evidence>
<evidence type="ECO:0000313" key="5">
    <source>
        <dbReference type="Proteomes" id="UP000187609"/>
    </source>
</evidence>
<dbReference type="PANTHER" id="PTHR31928">
    <property type="entry name" value="EXPRESSED PROTEIN"/>
    <property type="match status" value="1"/>
</dbReference>